<accession>A0A0W1AJE1</accession>
<proteinExistence type="predicted"/>
<evidence type="ECO:0000256" key="2">
    <source>
        <dbReference type="ARBA" id="ARBA00022448"/>
    </source>
</evidence>
<dbReference type="PATRIC" id="fig|45076.6.peg.796"/>
<name>A0A0W1AJE1_9GAMM</name>
<evidence type="ECO:0000313" key="9">
    <source>
        <dbReference type="Proteomes" id="UP000054662"/>
    </source>
</evidence>
<dbReference type="PANTHER" id="PTHR42718">
    <property type="entry name" value="MAJOR FACILITATOR SUPERFAMILY MULTIDRUG TRANSPORTER MFSC"/>
    <property type="match status" value="1"/>
</dbReference>
<dbReference type="GO" id="GO:0016020">
    <property type="term" value="C:membrane"/>
    <property type="evidence" value="ECO:0007669"/>
    <property type="project" value="UniProtKB-SubCell"/>
</dbReference>
<dbReference type="PANTHER" id="PTHR42718:SF9">
    <property type="entry name" value="MAJOR FACILITATOR SUPERFAMILY MULTIDRUG TRANSPORTER MFSC"/>
    <property type="match status" value="1"/>
</dbReference>
<keyword evidence="5 6" id="KW-0472">Membrane</keyword>
<dbReference type="InterPro" id="IPR020846">
    <property type="entry name" value="MFS_dom"/>
</dbReference>
<evidence type="ECO:0000259" key="7">
    <source>
        <dbReference type="PROSITE" id="PS50850"/>
    </source>
</evidence>
<dbReference type="AlphaFoldDB" id="A0A0W1AJE1"/>
<feature type="transmembrane region" description="Helical" evidence="6">
    <location>
        <begin position="367"/>
        <end position="386"/>
    </location>
</feature>
<feature type="transmembrane region" description="Helical" evidence="6">
    <location>
        <begin position="307"/>
        <end position="329"/>
    </location>
</feature>
<dbReference type="RefSeq" id="WP_058492555.1">
    <property type="nucleotide sequence ID" value="NZ_CBCRUR010000010.1"/>
</dbReference>
<dbReference type="EMBL" id="LNZC01000005">
    <property type="protein sequence ID" value="KTD81451.1"/>
    <property type="molecule type" value="Genomic_DNA"/>
</dbReference>
<dbReference type="GO" id="GO:0022857">
    <property type="term" value="F:transmembrane transporter activity"/>
    <property type="evidence" value="ECO:0007669"/>
    <property type="project" value="InterPro"/>
</dbReference>
<evidence type="ECO:0000256" key="1">
    <source>
        <dbReference type="ARBA" id="ARBA00004141"/>
    </source>
</evidence>
<gene>
    <name evidence="8" type="ORF">Lwor_0728</name>
</gene>
<evidence type="ECO:0000256" key="3">
    <source>
        <dbReference type="ARBA" id="ARBA00022692"/>
    </source>
</evidence>
<feature type="transmembrane region" description="Helical" evidence="6">
    <location>
        <begin position="213"/>
        <end position="238"/>
    </location>
</feature>
<evidence type="ECO:0000256" key="4">
    <source>
        <dbReference type="ARBA" id="ARBA00022989"/>
    </source>
</evidence>
<protein>
    <submittedName>
        <fullName evidence="8">Multidrug resistance protein D</fullName>
    </submittedName>
</protein>
<sequence>MPLSRTPFIYTACLSGFSLITFDLYQPALPTIIHYFRTTHELGQLTLSVYLFVNGIAQLFWGPIIDHFGRLKSIVLSMLFFLLATIICIQSTSIYMLIIGRALQSFFICCSGVIAISSTRDYENTVERANVISHIAMIVSISPIIAPLIGSLVFMNSGWKSSFVCMTLVGFVLLVLAKPFLKESPAWKKDKTSFSFIKSLQQYVLILKNRSMWLGMTIFTASFTNIMIIIINITYLIIDQLHYSPITFACIFAFNGFSMILGNFIGIRLRDVFSLRWNMCFGSILIVMGTCTSLILYLYFGLSLTCLIPLLLSTMGVTIVNPPALSLALGDFYENAASATAVINAVRMSLSALIAGIIGSLLTTNYYILPMSMMTMGIICFFLSMLQTSEKAAF</sequence>
<dbReference type="InterPro" id="IPR011701">
    <property type="entry name" value="MFS"/>
</dbReference>
<comment type="caution">
    <text evidence="8">The sequence shown here is derived from an EMBL/GenBank/DDBJ whole genome shotgun (WGS) entry which is preliminary data.</text>
</comment>
<feature type="transmembrane region" description="Helical" evidence="6">
    <location>
        <begin position="45"/>
        <end position="62"/>
    </location>
</feature>
<feature type="domain" description="Major facilitator superfamily (MFS) profile" evidence="7">
    <location>
        <begin position="1"/>
        <end position="389"/>
    </location>
</feature>
<dbReference type="STRING" id="45076.Lwor_0728"/>
<feature type="transmembrane region" description="Helical" evidence="6">
    <location>
        <begin position="279"/>
        <end position="301"/>
    </location>
</feature>
<evidence type="ECO:0000256" key="6">
    <source>
        <dbReference type="SAM" id="Phobius"/>
    </source>
</evidence>
<dbReference type="InterPro" id="IPR036259">
    <property type="entry name" value="MFS_trans_sf"/>
</dbReference>
<evidence type="ECO:0000256" key="5">
    <source>
        <dbReference type="ARBA" id="ARBA00023136"/>
    </source>
</evidence>
<dbReference type="OrthoDB" id="9814303at2"/>
<comment type="subcellular location">
    <subcellularLocation>
        <location evidence="1">Membrane</location>
        <topology evidence="1">Multi-pass membrane protein</topology>
    </subcellularLocation>
</comment>
<keyword evidence="9" id="KW-1185">Reference proteome</keyword>
<keyword evidence="3 6" id="KW-0812">Transmembrane</keyword>
<feature type="transmembrane region" description="Helical" evidence="6">
    <location>
        <begin position="341"/>
        <end position="361"/>
    </location>
</feature>
<keyword evidence="4 6" id="KW-1133">Transmembrane helix</keyword>
<feature type="transmembrane region" description="Helical" evidence="6">
    <location>
        <begin position="244"/>
        <end position="267"/>
    </location>
</feature>
<evidence type="ECO:0000313" key="8">
    <source>
        <dbReference type="EMBL" id="KTD81451.1"/>
    </source>
</evidence>
<reference evidence="8 9" key="1">
    <citation type="submission" date="2015-11" db="EMBL/GenBank/DDBJ databases">
        <title>Genomic analysis of 38 Legionella species identifies large and diverse effector repertoires.</title>
        <authorList>
            <person name="Burstein D."/>
            <person name="Amaro F."/>
            <person name="Zusman T."/>
            <person name="Lifshitz Z."/>
            <person name="Cohen O."/>
            <person name="Gilbert J.A."/>
            <person name="Pupko T."/>
            <person name="Shuman H.A."/>
            <person name="Segal G."/>
        </authorList>
    </citation>
    <scope>NUCLEOTIDE SEQUENCE [LARGE SCALE GENOMIC DNA]</scope>
    <source>
        <strain evidence="8 9">ATCC 49508</strain>
    </source>
</reference>
<feature type="transmembrane region" description="Helical" evidence="6">
    <location>
        <begin position="102"/>
        <end position="119"/>
    </location>
</feature>
<organism evidence="8 9">
    <name type="scientific">Legionella worsleiensis</name>
    <dbReference type="NCBI Taxonomy" id="45076"/>
    <lineage>
        <taxon>Bacteria</taxon>
        <taxon>Pseudomonadati</taxon>
        <taxon>Pseudomonadota</taxon>
        <taxon>Gammaproteobacteria</taxon>
        <taxon>Legionellales</taxon>
        <taxon>Legionellaceae</taxon>
        <taxon>Legionella</taxon>
    </lineage>
</organism>
<feature type="transmembrane region" description="Helical" evidence="6">
    <location>
        <begin position="131"/>
        <end position="155"/>
    </location>
</feature>
<dbReference type="SUPFAM" id="SSF103473">
    <property type="entry name" value="MFS general substrate transporter"/>
    <property type="match status" value="1"/>
</dbReference>
<dbReference type="Proteomes" id="UP000054662">
    <property type="component" value="Unassembled WGS sequence"/>
</dbReference>
<dbReference type="PROSITE" id="PS50850">
    <property type="entry name" value="MFS"/>
    <property type="match status" value="1"/>
</dbReference>
<keyword evidence="2" id="KW-0813">Transport</keyword>
<feature type="transmembrane region" description="Helical" evidence="6">
    <location>
        <begin position="74"/>
        <end position="96"/>
    </location>
</feature>
<dbReference type="Pfam" id="PF07690">
    <property type="entry name" value="MFS_1"/>
    <property type="match status" value="1"/>
</dbReference>
<feature type="transmembrane region" description="Helical" evidence="6">
    <location>
        <begin position="161"/>
        <end position="181"/>
    </location>
</feature>
<dbReference type="Gene3D" id="1.20.1720.10">
    <property type="entry name" value="Multidrug resistance protein D"/>
    <property type="match status" value="1"/>
</dbReference>
<feature type="transmembrane region" description="Helical" evidence="6">
    <location>
        <begin position="7"/>
        <end position="25"/>
    </location>
</feature>